<feature type="binding site" evidence="2">
    <location>
        <position position="53"/>
    </location>
    <ligand>
        <name>substrate</name>
    </ligand>
</feature>
<comment type="miscellaneous">
    <text evidence="2">Reaction mechanism of ThiL seems to utilize a direct, inline transfer of the gamma-phosphate of ATP to TMP rather than a phosphorylated enzyme intermediate.</text>
</comment>
<dbReference type="InterPro" id="IPR010918">
    <property type="entry name" value="PurM-like_C_dom"/>
</dbReference>
<dbReference type="UniPathway" id="UPA00060">
    <property type="reaction ID" value="UER00142"/>
</dbReference>
<evidence type="ECO:0000259" key="4">
    <source>
        <dbReference type="Pfam" id="PF02769"/>
    </source>
</evidence>
<feature type="binding site" evidence="2">
    <location>
        <position position="29"/>
    </location>
    <ligand>
        <name>Mg(2+)</name>
        <dbReference type="ChEBI" id="CHEBI:18420"/>
        <label>3</label>
    </ligand>
</feature>
<comment type="function">
    <text evidence="2">Catalyzes the ATP-dependent phosphorylation of thiamine-monophosphate (TMP) to form thiamine-pyrophosphate (TPP), the active form of vitamin B1.</text>
</comment>
<evidence type="ECO:0000256" key="1">
    <source>
        <dbReference type="ARBA" id="ARBA00022977"/>
    </source>
</evidence>
<feature type="binding site" evidence="2">
    <location>
        <position position="145"/>
    </location>
    <ligand>
        <name>ATP</name>
        <dbReference type="ChEBI" id="CHEBI:30616"/>
    </ligand>
</feature>
<feature type="binding site" evidence="2">
    <location>
        <begin position="120"/>
        <end position="121"/>
    </location>
    <ligand>
        <name>ATP</name>
        <dbReference type="ChEBI" id="CHEBI:30616"/>
    </ligand>
</feature>
<dbReference type="InterPro" id="IPR036676">
    <property type="entry name" value="PurM-like_C_sf"/>
</dbReference>
<keyword evidence="1 2" id="KW-0784">Thiamine biosynthesis</keyword>
<evidence type="ECO:0000259" key="3">
    <source>
        <dbReference type="Pfam" id="PF00586"/>
    </source>
</evidence>
<dbReference type="Pfam" id="PF00586">
    <property type="entry name" value="AIRS"/>
    <property type="match status" value="1"/>
</dbReference>
<proteinExistence type="inferred from homology"/>
<protein>
    <recommendedName>
        <fullName evidence="2">Thiamine-monophosphate kinase</fullName>
        <shortName evidence="2">TMP kinase</shortName>
        <shortName evidence="2">Thiamine-phosphate kinase</shortName>
        <ecNumber evidence="2">2.7.4.16</ecNumber>
    </recommendedName>
</protein>
<dbReference type="EMBL" id="CP013099">
    <property type="protein sequence ID" value="ALP51866.1"/>
    <property type="molecule type" value="Genomic_DNA"/>
</dbReference>
<dbReference type="Gene3D" id="3.90.650.10">
    <property type="entry name" value="PurM-like C-terminal domain"/>
    <property type="match status" value="1"/>
</dbReference>
<feature type="binding site" evidence="2">
    <location>
        <position position="29"/>
    </location>
    <ligand>
        <name>Mg(2+)</name>
        <dbReference type="ChEBI" id="CHEBI:18420"/>
        <label>4</label>
    </ligand>
</feature>
<keyword evidence="6" id="KW-1185">Reference proteome</keyword>
<evidence type="ECO:0000256" key="2">
    <source>
        <dbReference type="HAMAP-Rule" id="MF_02128"/>
    </source>
</evidence>
<sequence length="321" mass="34288">MALSEFELIARYFYRAPAHDDVELGIGDDAAVVSVAPDHSLVMALDTLVAGVHFPADSRADDIAYKALAVNLSDMAAMGAHANWMLLGLTLPQLDEAWLDAFSRGLKSLADEYGVVLIGGDTTRGPLTVTVQINGLVPQGQALKRSGAQAGDLIYVSGQLGDAGLGLQLALRQIQLDLPPARRDYFLQRLQRPSPRLALGRALGGVASAAIDISDGLLADLGHILDASGVGAEIHLEQLPVAPEIIGLGQQGWSLPLCAGDDYELCFTVPPERGALLEARLRSVDCPCRCIGRIETHSGLRVLYNGEKVETDSFKGYRHFD</sequence>
<keyword evidence="2" id="KW-0418">Kinase</keyword>
<comment type="caution">
    <text evidence="2">Lacks conserved residue(s) required for the propagation of feature annotation.</text>
</comment>
<comment type="similarity">
    <text evidence="2">Belongs to the thiamine-monophosphate kinase family.</text>
</comment>
<keyword evidence="2" id="KW-0547">Nucleotide-binding</keyword>
<feature type="binding site" evidence="2">
    <location>
        <position position="74"/>
    </location>
    <ligand>
        <name>Mg(2+)</name>
        <dbReference type="ChEBI" id="CHEBI:18420"/>
        <label>2</label>
    </ligand>
</feature>
<keyword evidence="2" id="KW-0808">Transferase</keyword>
<reference evidence="5" key="1">
    <citation type="submission" date="2015-10" db="EMBL/GenBank/DDBJ databases">
        <title>Description of Candidatus Tenderia electrophaga gen. nov, sp. nov., an Uncultivated Electroautotroph from a Biocathode Enrichment.</title>
        <authorList>
            <person name="Eddie B.J."/>
            <person name="Malanoski A.P."/>
            <person name="Wang Z."/>
            <person name="Hall R.J."/>
            <person name="Oh S.D."/>
            <person name="Heiner C."/>
            <person name="Lin B."/>
            <person name="Strycharz-Glaven S.M."/>
        </authorList>
    </citation>
    <scope>NUCLEOTIDE SEQUENCE [LARGE SCALE GENOMIC DNA]</scope>
    <source>
        <strain evidence="5">NRL1</strain>
    </source>
</reference>
<dbReference type="GO" id="GO:0009229">
    <property type="term" value="P:thiamine diphosphate biosynthetic process"/>
    <property type="evidence" value="ECO:0007669"/>
    <property type="project" value="UniProtKB-UniRule"/>
</dbReference>
<evidence type="ECO:0000313" key="6">
    <source>
        <dbReference type="Proteomes" id="UP000055136"/>
    </source>
</evidence>
<feature type="binding site" evidence="2">
    <location>
        <position position="46"/>
    </location>
    <ligand>
        <name>Mg(2+)</name>
        <dbReference type="ChEBI" id="CHEBI:18420"/>
        <label>2</label>
    </ligand>
</feature>
<gene>
    <name evidence="2" type="primary">thiL</name>
    <name evidence="5" type="ORF">Tel_01210</name>
</gene>
<feature type="binding site" evidence="2">
    <location>
        <position position="46"/>
    </location>
    <ligand>
        <name>Mg(2+)</name>
        <dbReference type="ChEBI" id="CHEBI:18420"/>
        <label>1</label>
    </ligand>
</feature>
<keyword evidence="2" id="KW-0460">Magnesium</keyword>
<keyword evidence="2" id="KW-0479">Metal-binding</keyword>
<dbReference type="EC" id="2.7.4.16" evidence="2"/>
<dbReference type="GO" id="GO:0009228">
    <property type="term" value="P:thiamine biosynthetic process"/>
    <property type="evidence" value="ECO:0007669"/>
    <property type="project" value="UniProtKB-KW"/>
</dbReference>
<organism evidence="5 6">
    <name type="scientific">Candidatus Tenderia electrophaga</name>
    <dbReference type="NCBI Taxonomy" id="1748243"/>
    <lineage>
        <taxon>Bacteria</taxon>
        <taxon>Pseudomonadati</taxon>
        <taxon>Pseudomonadota</taxon>
        <taxon>Gammaproteobacteria</taxon>
        <taxon>Candidatus Tenderiales</taxon>
        <taxon>Candidatus Tenderiaceae</taxon>
        <taxon>Candidatus Tenderia</taxon>
    </lineage>
</organism>
<feature type="binding site" evidence="2">
    <location>
        <position position="74"/>
    </location>
    <ligand>
        <name>Mg(2+)</name>
        <dbReference type="ChEBI" id="CHEBI:18420"/>
        <label>4</label>
    </ligand>
</feature>
<dbReference type="CDD" id="cd02194">
    <property type="entry name" value="ThiL"/>
    <property type="match status" value="1"/>
</dbReference>
<feature type="domain" description="PurM-like N-terminal" evidence="3">
    <location>
        <begin position="27"/>
        <end position="137"/>
    </location>
</feature>
<dbReference type="AlphaFoldDB" id="A0A0S2T9P1"/>
<feature type="domain" description="PurM-like C-terminal" evidence="4">
    <location>
        <begin position="149"/>
        <end position="302"/>
    </location>
</feature>
<feature type="binding site" evidence="2">
    <location>
        <position position="212"/>
    </location>
    <ligand>
        <name>Mg(2+)</name>
        <dbReference type="ChEBI" id="CHEBI:18420"/>
        <label>3</label>
    </ligand>
</feature>
<feature type="binding site" evidence="2">
    <location>
        <position position="214"/>
    </location>
    <ligand>
        <name>ATP</name>
        <dbReference type="ChEBI" id="CHEBI:30616"/>
    </ligand>
</feature>
<feature type="binding site" evidence="2">
    <location>
        <position position="215"/>
    </location>
    <ligand>
        <name>Mg(2+)</name>
        <dbReference type="ChEBI" id="CHEBI:18420"/>
        <label>5</label>
    </ligand>
</feature>
<dbReference type="Proteomes" id="UP000055136">
    <property type="component" value="Chromosome"/>
</dbReference>
<dbReference type="PIRSF" id="PIRSF005303">
    <property type="entry name" value="Thiam_monoph_kin"/>
    <property type="match status" value="1"/>
</dbReference>
<dbReference type="NCBIfam" id="TIGR01379">
    <property type="entry name" value="thiL"/>
    <property type="match status" value="1"/>
</dbReference>
<feature type="binding site" evidence="2">
    <location>
        <position position="74"/>
    </location>
    <ligand>
        <name>Mg(2+)</name>
        <dbReference type="ChEBI" id="CHEBI:18420"/>
        <label>3</label>
    </ligand>
</feature>
<dbReference type="InterPro" id="IPR016188">
    <property type="entry name" value="PurM-like_N"/>
</dbReference>
<dbReference type="InterPro" id="IPR006283">
    <property type="entry name" value="ThiL-like"/>
</dbReference>
<dbReference type="PANTHER" id="PTHR30270">
    <property type="entry name" value="THIAMINE-MONOPHOSPHATE KINASE"/>
    <property type="match status" value="1"/>
</dbReference>
<dbReference type="STRING" id="1748243.Tel_01210"/>
<dbReference type="Gene3D" id="3.30.1330.10">
    <property type="entry name" value="PurM-like, N-terminal domain"/>
    <property type="match status" value="1"/>
</dbReference>
<dbReference type="InterPro" id="IPR036921">
    <property type="entry name" value="PurM-like_N_sf"/>
</dbReference>
<dbReference type="SUPFAM" id="SSF56042">
    <property type="entry name" value="PurM C-terminal domain-like"/>
    <property type="match status" value="1"/>
</dbReference>
<evidence type="ECO:0000313" key="5">
    <source>
        <dbReference type="EMBL" id="ALP51866.1"/>
    </source>
</evidence>
<feature type="binding site" evidence="2">
    <location>
        <position position="121"/>
    </location>
    <ligand>
        <name>Mg(2+)</name>
        <dbReference type="ChEBI" id="CHEBI:18420"/>
        <label>1</label>
    </ligand>
</feature>
<dbReference type="PANTHER" id="PTHR30270:SF0">
    <property type="entry name" value="THIAMINE-MONOPHOSPHATE KINASE"/>
    <property type="match status" value="1"/>
</dbReference>
<name>A0A0S2T9P1_9GAMM</name>
<feature type="binding site" evidence="2">
    <location>
        <position position="261"/>
    </location>
    <ligand>
        <name>substrate</name>
    </ligand>
</feature>
<accession>A0A0S2T9P1</accession>
<dbReference type="SUPFAM" id="SSF55326">
    <property type="entry name" value="PurM N-terminal domain-like"/>
    <property type="match status" value="1"/>
</dbReference>
<keyword evidence="2" id="KW-0067">ATP-binding</keyword>
<feature type="binding site" evidence="2">
    <location>
        <position position="317"/>
    </location>
    <ligand>
        <name>substrate</name>
    </ligand>
</feature>
<dbReference type="GO" id="GO:0009030">
    <property type="term" value="F:thiamine-phosphate kinase activity"/>
    <property type="evidence" value="ECO:0007669"/>
    <property type="project" value="UniProtKB-UniRule"/>
</dbReference>
<dbReference type="HAMAP" id="MF_02128">
    <property type="entry name" value="TMP_kinase"/>
    <property type="match status" value="1"/>
</dbReference>
<comment type="catalytic activity">
    <reaction evidence="2">
        <text>thiamine phosphate + ATP = thiamine diphosphate + ADP</text>
        <dbReference type="Rhea" id="RHEA:15913"/>
        <dbReference type="ChEBI" id="CHEBI:30616"/>
        <dbReference type="ChEBI" id="CHEBI:37575"/>
        <dbReference type="ChEBI" id="CHEBI:58937"/>
        <dbReference type="ChEBI" id="CHEBI:456216"/>
        <dbReference type="EC" id="2.7.4.16"/>
    </reaction>
</comment>
<dbReference type="GO" id="GO:0000287">
    <property type="term" value="F:magnesium ion binding"/>
    <property type="evidence" value="ECO:0007669"/>
    <property type="project" value="UniProtKB-UniRule"/>
</dbReference>
<dbReference type="KEGG" id="tee:Tel_01210"/>
<dbReference type="Pfam" id="PF02769">
    <property type="entry name" value="AIRS_C"/>
    <property type="match status" value="1"/>
</dbReference>
<comment type="pathway">
    <text evidence="2">Cofactor biosynthesis; thiamine diphosphate biosynthesis; thiamine diphosphate from thiamine phosphate: step 1/1.</text>
</comment>
<dbReference type="GO" id="GO:0005524">
    <property type="term" value="F:ATP binding"/>
    <property type="evidence" value="ECO:0007669"/>
    <property type="project" value="UniProtKB-UniRule"/>
</dbReference>